<dbReference type="Pfam" id="PF01866">
    <property type="entry name" value="Diphthamide_syn"/>
    <property type="match status" value="1"/>
</dbReference>
<name>A0ABR3FT62_9AGAR</name>
<evidence type="ECO:0000256" key="6">
    <source>
        <dbReference type="ARBA" id="ARBA00023014"/>
    </source>
</evidence>
<evidence type="ECO:0000313" key="10">
    <source>
        <dbReference type="Proteomes" id="UP001465976"/>
    </source>
</evidence>
<feature type="region of interest" description="Disordered" evidence="8">
    <location>
        <begin position="770"/>
        <end position="794"/>
    </location>
</feature>
<evidence type="ECO:0000256" key="2">
    <source>
        <dbReference type="ARBA" id="ARBA00005156"/>
    </source>
</evidence>
<feature type="compositionally biased region" description="Acidic residues" evidence="8">
    <location>
        <begin position="740"/>
        <end position="749"/>
    </location>
</feature>
<evidence type="ECO:0000313" key="9">
    <source>
        <dbReference type="EMBL" id="KAL0578657.1"/>
    </source>
</evidence>
<keyword evidence="10" id="KW-1185">Reference proteome</keyword>
<comment type="subcellular location">
    <subcellularLocation>
        <location evidence="7">Cytoplasm</location>
    </subcellularLocation>
</comment>
<feature type="compositionally biased region" description="Low complexity" evidence="8">
    <location>
        <begin position="228"/>
        <end position="243"/>
    </location>
</feature>
<evidence type="ECO:0000256" key="1">
    <source>
        <dbReference type="ARBA" id="ARBA00001966"/>
    </source>
</evidence>
<feature type="compositionally biased region" description="Polar residues" evidence="8">
    <location>
        <begin position="218"/>
        <end position="227"/>
    </location>
</feature>
<sequence>MLSKILFSHAPLLLRLDCLRIDESLKLIVLDDGDDNDHRNSSISPLLFSSSSTLGPEPWQRGIQDGADDTYRSEPSFSSFEFPTFKAESNLAEPAFPPNFTFLDQKRDPATPLEGDPVVSRPTGAESPASPADGNSTSPTAEERSSSLSPVPENGSHAEQNADADNKSAEDRIPSRVSTPLSELSPPPDDMDTPAADPAEPSEKKDQSEGNGDDENTAKQQPEVNGVSSSKPPNSSSQQPSASGLGGEGGSEAHSQHPPLMNHSPMPDAISSGPTQTNEQKVGMMLELNAELLKVSMEFQARGIPLTDSRFQHAAGSCFRAWKFALIIFYMTSETNTFSTSGEEAIKRTIDVQIDETADHLSAEAFDEFYDIDRTAREIEEGDYKQVALQFPDELLHDSVSIFRKLKRKIGAQHEVAAQHVDANAMVHYGYACLSQTYRLPVIYVFGRKTLDLDDCVSKLFEVFTASASDESPRTKTIVLRHDVVYTHLAGKYGHLSACLSSNRGCTDALLEKLRDRVKPLGTEVQYSSIPDKILPPQTDSATRTQPLHQLHRRSEDLVQDCTIFYIGDENLGLTNLLMTHSTCDVFSYSPTNKTAQLQSIRTNKMLMRRYAVVQKARDADVFGILVGTLGVASYLPLIKHIRAILASAKKKSYTISVGKLNPSKLANFMEIECFVLVACPENSLIDAKDFYRPIVTPFELEVALQSEPNWTGRYVLDFEQLLAENPLLPDDKESGGDDAQAEEEDGDDDRPIFSLVTGKYRHAKRYGAGAGTDTEVRPAENDSSSALIPRKDQNGALVKVADDAAGQFLQSRTYQGLEMRLGEDAPSVLEQGRSGIARGYGET</sequence>
<comment type="cofactor">
    <cofactor evidence="1">
        <name>[4Fe-4S] cluster</name>
        <dbReference type="ChEBI" id="CHEBI:49883"/>
    </cofactor>
</comment>
<dbReference type="PANTHER" id="PTHR10762">
    <property type="entry name" value="DIPHTHAMIDE BIOSYNTHESIS PROTEIN"/>
    <property type="match status" value="1"/>
</dbReference>
<dbReference type="NCBIfam" id="TIGR00322">
    <property type="entry name" value="diphth2_R"/>
    <property type="match status" value="1"/>
</dbReference>
<evidence type="ECO:0000256" key="4">
    <source>
        <dbReference type="ARBA" id="ARBA00022723"/>
    </source>
</evidence>
<evidence type="ECO:0000256" key="7">
    <source>
        <dbReference type="RuleBase" id="RU364133"/>
    </source>
</evidence>
<dbReference type="InterPro" id="IPR042263">
    <property type="entry name" value="DPH1/DPH2_1"/>
</dbReference>
<organism evidence="9 10">
    <name type="scientific">Marasmius crinis-equi</name>
    <dbReference type="NCBI Taxonomy" id="585013"/>
    <lineage>
        <taxon>Eukaryota</taxon>
        <taxon>Fungi</taxon>
        <taxon>Dikarya</taxon>
        <taxon>Basidiomycota</taxon>
        <taxon>Agaricomycotina</taxon>
        <taxon>Agaricomycetes</taxon>
        <taxon>Agaricomycetidae</taxon>
        <taxon>Agaricales</taxon>
        <taxon>Marasmiineae</taxon>
        <taxon>Marasmiaceae</taxon>
        <taxon>Marasmius</taxon>
    </lineage>
</organism>
<evidence type="ECO:0000256" key="5">
    <source>
        <dbReference type="ARBA" id="ARBA00023004"/>
    </source>
</evidence>
<proteinExistence type="inferred from homology"/>
<dbReference type="EMBL" id="JBAHYK010000090">
    <property type="protein sequence ID" value="KAL0578657.1"/>
    <property type="molecule type" value="Genomic_DNA"/>
</dbReference>
<protein>
    <recommendedName>
        <fullName evidence="7">2-(3-amino-3-carboxypropyl)histidine synthase subunit 2</fullName>
    </recommendedName>
</protein>
<keyword evidence="6 7" id="KW-0411">Iron-sulfur</keyword>
<comment type="pathway">
    <text evidence="2 7">Protein modification; peptidyl-diphthamide biosynthesis.</text>
</comment>
<dbReference type="InterPro" id="IPR016435">
    <property type="entry name" value="DPH1/DPH2"/>
</dbReference>
<dbReference type="InterPro" id="IPR042265">
    <property type="entry name" value="DPH1/DPH2_3"/>
</dbReference>
<keyword evidence="7" id="KW-0963">Cytoplasm</keyword>
<evidence type="ECO:0000256" key="3">
    <source>
        <dbReference type="ARBA" id="ARBA00006179"/>
    </source>
</evidence>
<feature type="region of interest" description="Disordered" evidence="8">
    <location>
        <begin position="96"/>
        <end position="278"/>
    </location>
</feature>
<feature type="region of interest" description="Disordered" evidence="8">
    <location>
        <begin position="41"/>
        <end position="75"/>
    </location>
</feature>
<keyword evidence="4 7" id="KW-0479">Metal-binding</keyword>
<dbReference type="Gene3D" id="3.40.50.11860">
    <property type="entry name" value="Diphthamide synthesis DPH1/DPH2 domain 3"/>
    <property type="match status" value="1"/>
</dbReference>
<gene>
    <name evidence="9" type="primary">DPH2</name>
    <name evidence="9" type="ORF">V5O48_003357</name>
</gene>
<reference evidence="9 10" key="1">
    <citation type="submission" date="2024-02" db="EMBL/GenBank/DDBJ databases">
        <title>A draft genome for the cacao thread blight pathogen Marasmius crinis-equi.</title>
        <authorList>
            <person name="Cohen S.P."/>
            <person name="Baruah I.K."/>
            <person name="Amoako-Attah I."/>
            <person name="Bukari Y."/>
            <person name="Meinhardt L.W."/>
            <person name="Bailey B.A."/>
        </authorList>
    </citation>
    <scope>NUCLEOTIDE SEQUENCE [LARGE SCALE GENOMIC DNA]</scope>
    <source>
        <strain evidence="9 10">GH-76</strain>
    </source>
</reference>
<accession>A0ABR3FT62</accession>
<evidence type="ECO:0000256" key="8">
    <source>
        <dbReference type="SAM" id="MobiDB-lite"/>
    </source>
</evidence>
<feature type="compositionally biased region" description="Basic and acidic residues" evidence="8">
    <location>
        <begin position="164"/>
        <end position="174"/>
    </location>
</feature>
<comment type="caution">
    <text evidence="9">The sequence shown here is derived from an EMBL/GenBank/DDBJ whole genome shotgun (WGS) entry which is preliminary data.</text>
</comment>
<feature type="region of interest" description="Disordered" evidence="8">
    <location>
        <begin position="728"/>
        <end position="754"/>
    </location>
</feature>
<dbReference type="Proteomes" id="UP001465976">
    <property type="component" value="Unassembled WGS sequence"/>
</dbReference>
<dbReference type="PANTHER" id="PTHR10762:SF2">
    <property type="entry name" value="2-(3-AMINO-3-CARBOXYPROPYL)HISTIDINE SYNTHASE SUBUNIT 2"/>
    <property type="match status" value="1"/>
</dbReference>
<comment type="similarity">
    <text evidence="3 7">Belongs to the DPH1/DPH2 family. DPH2 subfamily.</text>
</comment>
<dbReference type="Gene3D" id="3.40.50.11840">
    <property type="entry name" value="Diphthamide synthesis DPH1/DPH2 domain 1"/>
    <property type="match status" value="1"/>
</dbReference>
<feature type="compositionally biased region" description="Low complexity" evidence="8">
    <location>
        <begin position="41"/>
        <end position="54"/>
    </location>
</feature>
<dbReference type="SFLD" id="SFLDS00032">
    <property type="entry name" value="Radical_SAM_3-amino-3-carboxyp"/>
    <property type="match status" value="1"/>
</dbReference>
<dbReference type="NCBIfam" id="TIGR00272">
    <property type="entry name" value="DPH2"/>
    <property type="match status" value="1"/>
</dbReference>
<comment type="function">
    <text evidence="7">Required for the first step of diphthamide biosynthesis, a post-translational modification of histidine which occurs in elongation factor 2. DPH1 and DPH2 transfer a 3-amino-3-carboxypropyl (ACP) group from S-adenosyl-L-methionine (SAM) to a histidine residue, the reaction is assisted by a reduction system comprising DPH3 and a NADH-dependent reductase. Facilitates the reduction of the catalytic iron-sulfur cluster found in the DPH1 subunit.</text>
</comment>
<dbReference type="InterPro" id="IPR010014">
    <property type="entry name" value="DHP2"/>
</dbReference>
<keyword evidence="5 7" id="KW-0408">Iron</keyword>